<dbReference type="RefSeq" id="XP_003743530.1">
    <property type="nucleotide sequence ID" value="XM_003743482.2"/>
</dbReference>
<evidence type="ECO:0000256" key="8">
    <source>
        <dbReference type="ARBA" id="ARBA00022614"/>
    </source>
</evidence>
<evidence type="ECO:0000256" key="3">
    <source>
        <dbReference type="ARBA" id="ARBA00004123"/>
    </source>
</evidence>
<evidence type="ECO:0000256" key="12">
    <source>
        <dbReference type="ARBA" id="ARBA00022801"/>
    </source>
</evidence>
<keyword evidence="11" id="KW-0677">Repeat</keyword>
<feature type="region of interest" description="Disordered" evidence="22">
    <location>
        <begin position="28"/>
        <end position="62"/>
    </location>
</feature>
<evidence type="ECO:0000259" key="23">
    <source>
        <dbReference type="Pfam" id="PF03372"/>
    </source>
</evidence>
<evidence type="ECO:0000313" key="24">
    <source>
        <dbReference type="Proteomes" id="UP000694867"/>
    </source>
</evidence>
<dbReference type="SUPFAM" id="SSF56219">
    <property type="entry name" value="DNase I-like"/>
    <property type="match status" value="1"/>
</dbReference>
<dbReference type="AlphaFoldDB" id="A0AAJ6VYE9"/>
<comment type="cofactor">
    <cofactor evidence="2">
        <name>Mg(2+)</name>
        <dbReference type="ChEBI" id="CHEBI:18420"/>
    </cofactor>
</comment>
<dbReference type="InterPro" id="IPR050410">
    <property type="entry name" value="CCR4/nocturin_mRNA_transcr"/>
</dbReference>
<keyword evidence="8" id="KW-0433">Leucine-rich repeat</keyword>
<evidence type="ECO:0000256" key="2">
    <source>
        <dbReference type="ARBA" id="ARBA00001946"/>
    </source>
</evidence>
<dbReference type="EC" id="3.1.13.4" evidence="6"/>
<keyword evidence="17" id="KW-0804">Transcription</keyword>
<dbReference type="KEGG" id="goe:100897160"/>
<evidence type="ECO:0000256" key="20">
    <source>
        <dbReference type="ARBA" id="ARBA00031469"/>
    </source>
</evidence>
<comment type="similarity">
    <text evidence="5">Belongs to the CCR4/nocturin family.</text>
</comment>
<keyword evidence="13" id="KW-0269">Exonuclease</keyword>
<evidence type="ECO:0000256" key="11">
    <source>
        <dbReference type="ARBA" id="ARBA00022737"/>
    </source>
</evidence>
<dbReference type="Proteomes" id="UP000694867">
    <property type="component" value="Unplaced"/>
</dbReference>
<dbReference type="FunFam" id="3.80.10.10:FF:000343">
    <property type="entry name" value="CCR4-NOT transcription complex subunit"/>
    <property type="match status" value="1"/>
</dbReference>
<dbReference type="GO" id="GO:0004535">
    <property type="term" value="F:poly(A)-specific ribonuclease activity"/>
    <property type="evidence" value="ECO:0007669"/>
    <property type="project" value="UniProtKB-EC"/>
</dbReference>
<evidence type="ECO:0000256" key="14">
    <source>
        <dbReference type="ARBA" id="ARBA00022842"/>
    </source>
</evidence>
<evidence type="ECO:0000256" key="10">
    <source>
        <dbReference type="ARBA" id="ARBA00022723"/>
    </source>
</evidence>
<keyword evidence="12" id="KW-0378">Hydrolase</keyword>
<evidence type="ECO:0000256" key="19">
    <source>
        <dbReference type="ARBA" id="ARBA00030493"/>
    </source>
</evidence>
<reference evidence="25" key="1">
    <citation type="submission" date="2025-08" db="UniProtKB">
        <authorList>
            <consortium name="RefSeq"/>
        </authorList>
    </citation>
    <scope>IDENTIFICATION</scope>
</reference>
<evidence type="ECO:0000313" key="25">
    <source>
        <dbReference type="RefSeq" id="XP_003743530.1"/>
    </source>
</evidence>
<dbReference type="CTD" id="42880"/>
<comment type="subcellular location">
    <subcellularLocation>
        <location evidence="4">Cytoplasm</location>
    </subcellularLocation>
    <subcellularLocation>
        <location evidence="3">Nucleus</location>
    </subcellularLocation>
</comment>
<comment type="catalytic activity">
    <reaction evidence="1">
        <text>Exonucleolytic cleavage of poly(A) to 5'-AMP.</text>
        <dbReference type="EC" id="3.1.13.4"/>
    </reaction>
</comment>
<accession>A0AAJ6VYE9</accession>
<dbReference type="SMART" id="SM00369">
    <property type="entry name" value="LRR_TYP"/>
    <property type="match status" value="3"/>
</dbReference>
<keyword evidence="24" id="KW-1185">Reference proteome</keyword>
<evidence type="ECO:0000256" key="17">
    <source>
        <dbReference type="ARBA" id="ARBA00023163"/>
    </source>
</evidence>
<dbReference type="PROSITE" id="PS51450">
    <property type="entry name" value="LRR"/>
    <property type="match status" value="1"/>
</dbReference>
<dbReference type="GeneID" id="100897160"/>
<evidence type="ECO:0000256" key="22">
    <source>
        <dbReference type="SAM" id="MobiDB-lite"/>
    </source>
</evidence>
<dbReference type="PANTHER" id="PTHR12121:SF100">
    <property type="entry name" value="POLY(A)-SPECIFIC RIBONUCLEASE"/>
    <property type="match status" value="1"/>
</dbReference>
<dbReference type="Pfam" id="PF13855">
    <property type="entry name" value="LRR_8"/>
    <property type="match status" value="1"/>
</dbReference>
<evidence type="ECO:0000256" key="16">
    <source>
        <dbReference type="ARBA" id="ARBA00023015"/>
    </source>
</evidence>
<keyword evidence="15" id="KW-0694">RNA-binding</keyword>
<evidence type="ECO:0000256" key="18">
    <source>
        <dbReference type="ARBA" id="ARBA00023242"/>
    </source>
</evidence>
<keyword evidence="18" id="KW-0539">Nucleus</keyword>
<feature type="compositionally biased region" description="Basic and acidic residues" evidence="22">
    <location>
        <begin position="41"/>
        <end position="53"/>
    </location>
</feature>
<evidence type="ECO:0000256" key="6">
    <source>
        <dbReference type="ARBA" id="ARBA00012161"/>
    </source>
</evidence>
<keyword evidence="7" id="KW-0963">Cytoplasm</keyword>
<dbReference type="CDD" id="cd09097">
    <property type="entry name" value="Deadenylase_CCR4"/>
    <property type="match status" value="1"/>
</dbReference>
<evidence type="ECO:0000256" key="7">
    <source>
        <dbReference type="ARBA" id="ARBA00022490"/>
    </source>
</evidence>
<evidence type="ECO:0000256" key="15">
    <source>
        <dbReference type="ARBA" id="ARBA00022884"/>
    </source>
</evidence>
<dbReference type="InterPro" id="IPR001611">
    <property type="entry name" value="Leu-rich_rpt"/>
</dbReference>
<keyword evidence="16" id="KW-0805">Transcription regulation</keyword>
<proteinExistence type="inferred from homology"/>
<dbReference type="GO" id="GO:0005737">
    <property type="term" value="C:cytoplasm"/>
    <property type="evidence" value="ECO:0007669"/>
    <property type="project" value="UniProtKB-SubCell"/>
</dbReference>
<name>A0AAJ6VYE9_9ACAR</name>
<dbReference type="InterPro" id="IPR003591">
    <property type="entry name" value="Leu-rich_rpt_typical-subtyp"/>
</dbReference>
<evidence type="ECO:0000256" key="1">
    <source>
        <dbReference type="ARBA" id="ARBA00001663"/>
    </source>
</evidence>
<dbReference type="Gene3D" id="3.60.10.10">
    <property type="entry name" value="Endonuclease/exonuclease/phosphatase"/>
    <property type="match status" value="1"/>
</dbReference>
<dbReference type="FunFam" id="3.60.10.10:FF:000002">
    <property type="entry name" value="CCR4-NOT transcription complex subunit 6 like"/>
    <property type="match status" value="1"/>
</dbReference>
<dbReference type="InterPro" id="IPR005135">
    <property type="entry name" value="Endo/exonuclease/phosphatase"/>
</dbReference>
<dbReference type="Gene3D" id="3.80.10.10">
    <property type="entry name" value="Ribonuclease Inhibitor"/>
    <property type="match status" value="1"/>
</dbReference>
<keyword evidence="10" id="KW-0479">Metal-binding</keyword>
<dbReference type="Pfam" id="PF03372">
    <property type="entry name" value="Exo_endo_phos"/>
    <property type="match status" value="1"/>
</dbReference>
<keyword evidence="9" id="KW-0540">Nuclease</keyword>
<dbReference type="SUPFAM" id="SSF52058">
    <property type="entry name" value="L domain-like"/>
    <property type="match status" value="1"/>
</dbReference>
<dbReference type="InterPro" id="IPR036691">
    <property type="entry name" value="Endo/exonu/phosph_ase_sf"/>
</dbReference>
<dbReference type="InterPro" id="IPR032675">
    <property type="entry name" value="LRR_dom_sf"/>
</dbReference>
<evidence type="ECO:0000256" key="13">
    <source>
        <dbReference type="ARBA" id="ARBA00022839"/>
    </source>
</evidence>
<evidence type="ECO:0000256" key="5">
    <source>
        <dbReference type="ARBA" id="ARBA00010774"/>
    </source>
</evidence>
<dbReference type="GO" id="GO:0003723">
    <property type="term" value="F:RNA binding"/>
    <property type="evidence" value="ECO:0007669"/>
    <property type="project" value="UniProtKB-KW"/>
</dbReference>
<dbReference type="GO" id="GO:0046872">
    <property type="term" value="F:metal ion binding"/>
    <property type="evidence" value="ECO:0007669"/>
    <property type="project" value="UniProtKB-KW"/>
</dbReference>
<sequence>MYNALYFNGTCYSSFRINKREVVHDDRSMSRPYGVGGRSLGGRDKDNKLDNNKYESPNPRRNHTFMHAEDIQSGKKSKWTELEIKGFVRNISPSLWQFTHLTALYLNDNGLQRLPVDICRLVHLVYLDVSSNKLRSLPNELGDLVQLRDLLLNNNLLHSLPYELGRLFQLTTLGLKGNPLSPDILSIYSELNGTQKLLTYLLDNLPPIASGTPAREWVQKGPECPPAKSPLAQVSVMCYNVLCDKYATRNMYGYCPSWALSWENRRKGIMLEIKNCDADIITLQEVETDQFYNYFEPELKKDDWEGIFSPKSRAKSMREAERKRVDGCAIFYKTSKFSVLDKHLVEFNQLAMANAEGSDDMLNRVMTKDNISLAVLLQMKKFPEQPLLVCTAHIHWDPEYCDVKLIQTMMLMRELQTIHEKSKTLSKCEDIPLILTGDLNSLPDSGVIEFLRNGRIACDHPDFKDLNSYRSCLKKLMVENSPLVGNAYTHPFVLEQAYADTDMPYTNYTFDFQGMIDYIFFTKKHLSCSAILGPVDSDWLAEHKVIGYPHQCVPSDHIPLVAQLQISHQ</sequence>
<evidence type="ECO:0000256" key="4">
    <source>
        <dbReference type="ARBA" id="ARBA00004496"/>
    </source>
</evidence>
<evidence type="ECO:0000256" key="21">
    <source>
        <dbReference type="ARBA" id="ARBA00033317"/>
    </source>
</evidence>
<dbReference type="PANTHER" id="PTHR12121">
    <property type="entry name" value="CARBON CATABOLITE REPRESSOR PROTEIN 4"/>
    <property type="match status" value="1"/>
</dbReference>
<protein>
    <recommendedName>
        <fullName evidence="6">poly(A)-specific ribonuclease</fullName>
        <ecNumber evidence="6">3.1.13.4</ecNumber>
    </recommendedName>
    <alternativeName>
        <fullName evidence="19">Carbon catabolite repressor protein 4</fullName>
    </alternativeName>
    <alternativeName>
        <fullName evidence="20">Cytoplasmic deadenylase</fullName>
    </alternativeName>
    <alternativeName>
        <fullName evidence="21">Glucose-repressible alcohol dehydrogenase transcriptional effector</fullName>
    </alternativeName>
</protein>
<evidence type="ECO:0000256" key="9">
    <source>
        <dbReference type="ARBA" id="ARBA00022722"/>
    </source>
</evidence>
<feature type="domain" description="Endonuclease/exonuclease/phosphatase" evidence="23">
    <location>
        <begin position="239"/>
        <end position="557"/>
    </location>
</feature>
<dbReference type="GO" id="GO:0005634">
    <property type="term" value="C:nucleus"/>
    <property type="evidence" value="ECO:0007669"/>
    <property type="project" value="UniProtKB-SubCell"/>
</dbReference>
<gene>
    <name evidence="25" type="primary">LOC100897160</name>
</gene>
<keyword evidence="14" id="KW-0460">Magnesium</keyword>
<organism evidence="24 25">
    <name type="scientific">Galendromus occidentalis</name>
    <name type="common">western predatory mite</name>
    <dbReference type="NCBI Taxonomy" id="34638"/>
    <lineage>
        <taxon>Eukaryota</taxon>
        <taxon>Metazoa</taxon>
        <taxon>Ecdysozoa</taxon>
        <taxon>Arthropoda</taxon>
        <taxon>Chelicerata</taxon>
        <taxon>Arachnida</taxon>
        <taxon>Acari</taxon>
        <taxon>Parasitiformes</taxon>
        <taxon>Mesostigmata</taxon>
        <taxon>Gamasina</taxon>
        <taxon>Phytoseioidea</taxon>
        <taxon>Phytoseiidae</taxon>
        <taxon>Typhlodrominae</taxon>
        <taxon>Galendromus</taxon>
    </lineage>
</organism>